<dbReference type="InterPro" id="IPR024171">
    <property type="entry name" value="SRK-like_kinase"/>
</dbReference>
<evidence type="ECO:0000259" key="18">
    <source>
        <dbReference type="PROSITE" id="PS50948"/>
    </source>
</evidence>
<dbReference type="InterPro" id="IPR011009">
    <property type="entry name" value="Kinase-like_dom_sf"/>
</dbReference>
<keyword evidence="20" id="KW-1185">Reference proteome</keyword>
<feature type="transmembrane region" description="Helical" evidence="14">
    <location>
        <begin position="465"/>
        <end position="490"/>
    </location>
</feature>
<keyword evidence="4 13" id="KW-0808">Transferase</keyword>
<dbReference type="SUPFAM" id="SSF51110">
    <property type="entry name" value="alpha-D-mannose-specific plant lectins"/>
    <property type="match status" value="1"/>
</dbReference>
<evidence type="ECO:0000256" key="10">
    <source>
        <dbReference type="ARBA" id="ARBA00023180"/>
    </source>
</evidence>
<accession>A0AAP0C3U2</accession>
<dbReference type="PANTHER" id="PTHR27002:SF973">
    <property type="entry name" value="S-LOCUS GLYCOPROTEIN DOMAIN-CONTAINING PROTEIN-RELATED"/>
    <property type="match status" value="1"/>
</dbReference>
<keyword evidence="2" id="KW-1003">Cell membrane</keyword>
<keyword evidence="14" id="KW-0472">Membrane</keyword>
<keyword evidence="14" id="KW-1133">Transmembrane helix</keyword>
<dbReference type="SMART" id="SM00220">
    <property type="entry name" value="S_TKc"/>
    <property type="match status" value="1"/>
</dbReference>
<dbReference type="CDD" id="cd00028">
    <property type="entry name" value="B_lectin"/>
    <property type="match status" value="1"/>
</dbReference>
<dbReference type="CDD" id="cd14066">
    <property type="entry name" value="STKc_IRAK"/>
    <property type="match status" value="1"/>
</dbReference>
<dbReference type="InterPro" id="IPR001245">
    <property type="entry name" value="Ser-Thr/Tyr_kinase_cat_dom"/>
</dbReference>
<evidence type="ECO:0000313" key="19">
    <source>
        <dbReference type="EMBL" id="KAK9048351.1"/>
    </source>
</evidence>
<comment type="similarity">
    <text evidence="13">Belongs to the protein kinase superfamily. Ser/Thr protein kinase family.</text>
</comment>
<feature type="domain" description="Bulb-type lectin" evidence="17">
    <location>
        <begin position="22"/>
        <end position="145"/>
    </location>
</feature>
<comment type="caution">
    <text evidence="19">The sequence shown here is derived from an EMBL/GenBank/DDBJ whole genome shotgun (WGS) entry which is preliminary data.</text>
</comment>
<dbReference type="InterPro" id="IPR000719">
    <property type="entry name" value="Prot_kinase_dom"/>
</dbReference>
<dbReference type="EMBL" id="JBCNJP010013024">
    <property type="protein sequence ID" value="KAK9048351.1"/>
    <property type="molecule type" value="Genomic_DNA"/>
</dbReference>
<keyword evidence="3 13" id="KW-0723">Serine/threonine-protein kinase</keyword>
<evidence type="ECO:0000256" key="7">
    <source>
        <dbReference type="ARBA" id="ARBA00022777"/>
    </source>
</evidence>
<dbReference type="EC" id="2.7.11.1" evidence="13"/>
<sequence length="842" mass="94889">MSLIASQFFLYFFIISPFSYGANTLVVNQSLSGNQTLVSLAGNFEMGFFNPGKSPSYYIGIWFKKIQTRTIVWVANRETPVSDIFSSKLKIIDGNLVLLDDSNTQIWSTNIISSTIIPGTVVVLLDDGNLVLRYRSTSGPPIWQSFDHPTHTMLPGSKLGYNKRTDTKQVLTSWRNSEDPAVGLFSFETDENSTQILIKWNSSIQYWTSGSWDDQNHLFRLIPEMKLNSFYNISYVDNENESYFSYSLYNPSIISRFIIDVTGQFKQMYWLDTTGQWNEFWAQPLNICEVYGSCGSFGVCNLESLPACSCLTDFEPRSQSDWDLGSFSGGCVRKTILDCTDKTRKPVFILSYVEKRFLSALPENEVPSVNEPECRSSCLDNCSCNAYTFISNICHHWNLENFTSLLLTSNGSNRDTIYVKVSSFDQPQNNTKVPSDHHKINTKVIVTGDHKLVLIALPFFLSLTFWFSISGIVSGCLGLVFLGSIIVIFYRRMKSQDRGVLSEEDRKSLDVPFFEFKRISSATENFSLANKLGQGGFGPVYKGTFPGGAELAVKRLSSQSGQGLKEFKNEVSLIAKLQHRNLIRLLGYGMKNHEMILLYEYMPNKSLDRFIFDRTLCMRLDWLLRLDIIIGIARGLLYLHQDSRLRVIHRDLKASNVLLDGDMDPKISDFGLAKIVKGRDIDGSLTRVVGTFGYMAPEYALNGFFSVKSDVFSFGVVVLEIISGKRNTSCYDNKEAFSLISYAWGLWKAKKPLDLLDPTLVESSNSIEVSRCMIIGGLLCVQEDPQDRPTMKGVLGMLGMDIESLPDPKEPAFISKKHVHSSPSYVSESDMNQLTITEEAGR</sequence>
<evidence type="ECO:0000259" key="17">
    <source>
        <dbReference type="PROSITE" id="PS50927"/>
    </source>
</evidence>
<evidence type="ECO:0000256" key="6">
    <source>
        <dbReference type="ARBA" id="ARBA00022741"/>
    </source>
</evidence>
<dbReference type="FunFam" id="1.10.510.10:FF:000060">
    <property type="entry name" value="G-type lectin S-receptor-like serine/threonine-protein kinase"/>
    <property type="match status" value="1"/>
</dbReference>
<feature type="domain" description="Protein kinase" evidence="16">
    <location>
        <begin position="526"/>
        <end position="813"/>
    </location>
</feature>
<dbReference type="Gene3D" id="2.90.10.10">
    <property type="entry name" value="Bulb-type lectin domain"/>
    <property type="match status" value="1"/>
</dbReference>
<dbReference type="Proteomes" id="UP001408789">
    <property type="component" value="Unassembled WGS sequence"/>
</dbReference>
<evidence type="ECO:0000259" key="16">
    <source>
        <dbReference type="PROSITE" id="PS50011"/>
    </source>
</evidence>
<keyword evidence="14" id="KW-0812">Transmembrane</keyword>
<dbReference type="Pfam" id="PF07714">
    <property type="entry name" value="PK_Tyr_Ser-Thr"/>
    <property type="match status" value="1"/>
</dbReference>
<organism evidence="19 20">
    <name type="scientific">Deinandra increscens subsp. villosa</name>
    <dbReference type="NCBI Taxonomy" id="3103831"/>
    <lineage>
        <taxon>Eukaryota</taxon>
        <taxon>Viridiplantae</taxon>
        <taxon>Streptophyta</taxon>
        <taxon>Embryophyta</taxon>
        <taxon>Tracheophyta</taxon>
        <taxon>Spermatophyta</taxon>
        <taxon>Magnoliopsida</taxon>
        <taxon>eudicotyledons</taxon>
        <taxon>Gunneridae</taxon>
        <taxon>Pentapetalae</taxon>
        <taxon>asterids</taxon>
        <taxon>campanulids</taxon>
        <taxon>Asterales</taxon>
        <taxon>Asteraceae</taxon>
        <taxon>Asteroideae</taxon>
        <taxon>Heliantheae alliance</taxon>
        <taxon>Madieae</taxon>
        <taxon>Madiinae</taxon>
        <taxon>Deinandra</taxon>
    </lineage>
</organism>
<reference evidence="19 20" key="1">
    <citation type="submission" date="2024-04" db="EMBL/GenBank/DDBJ databases">
        <title>The reference genome of an endangered Asteraceae, Deinandra increscens subsp. villosa, native to the Central Coast of California.</title>
        <authorList>
            <person name="Guilliams M."/>
            <person name="Hasenstab-Lehman K."/>
            <person name="Meyer R."/>
            <person name="Mcevoy S."/>
        </authorList>
    </citation>
    <scope>NUCLEOTIDE SEQUENCE [LARGE SCALE GENOMIC DNA]</scope>
    <source>
        <tissue evidence="19">Leaf</tissue>
    </source>
</reference>
<dbReference type="GO" id="GO:0005886">
    <property type="term" value="C:plasma membrane"/>
    <property type="evidence" value="ECO:0007669"/>
    <property type="project" value="UniProtKB-SubCell"/>
</dbReference>
<keyword evidence="10" id="KW-0325">Glycoprotein</keyword>
<keyword evidence="6 13" id="KW-0547">Nucleotide-binding</keyword>
<feature type="signal peptide" evidence="15">
    <location>
        <begin position="1"/>
        <end position="21"/>
    </location>
</feature>
<dbReference type="Gene3D" id="3.30.200.20">
    <property type="entry name" value="Phosphorylase Kinase, domain 1"/>
    <property type="match status" value="1"/>
</dbReference>
<dbReference type="GO" id="GO:0048544">
    <property type="term" value="P:recognition of pollen"/>
    <property type="evidence" value="ECO:0007669"/>
    <property type="project" value="InterPro"/>
</dbReference>
<keyword evidence="9" id="KW-1015">Disulfide bond</keyword>
<comment type="subcellular location">
    <subcellularLocation>
        <location evidence="1">Cell membrane</location>
        <topology evidence="1">Single-pass type I membrane protein</topology>
    </subcellularLocation>
</comment>
<dbReference type="PROSITE" id="PS50948">
    <property type="entry name" value="PAN"/>
    <property type="match status" value="1"/>
</dbReference>
<dbReference type="GO" id="GO:0004674">
    <property type="term" value="F:protein serine/threonine kinase activity"/>
    <property type="evidence" value="ECO:0007669"/>
    <property type="project" value="UniProtKB-KW"/>
</dbReference>
<dbReference type="PIRSF" id="PIRSF000641">
    <property type="entry name" value="SRK"/>
    <property type="match status" value="1"/>
</dbReference>
<dbReference type="InterPro" id="IPR000858">
    <property type="entry name" value="S_locus_glycoprot_dom"/>
</dbReference>
<evidence type="ECO:0000313" key="20">
    <source>
        <dbReference type="Proteomes" id="UP001408789"/>
    </source>
</evidence>
<dbReference type="PROSITE" id="PS50011">
    <property type="entry name" value="PROTEIN_KINASE_DOM"/>
    <property type="match status" value="1"/>
</dbReference>
<protein>
    <recommendedName>
        <fullName evidence="13">Receptor-like serine/threonine-protein kinase</fullName>
        <ecNumber evidence="13">2.7.11.1</ecNumber>
    </recommendedName>
</protein>
<feature type="chain" id="PRO_5043002795" description="Receptor-like serine/threonine-protein kinase" evidence="15">
    <location>
        <begin position="22"/>
        <end position="842"/>
    </location>
</feature>
<comment type="catalytic activity">
    <reaction evidence="11 13">
        <text>L-threonyl-[protein] + ATP = O-phospho-L-threonyl-[protein] + ADP + H(+)</text>
        <dbReference type="Rhea" id="RHEA:46608"/>
        <dbReference type="Rhea" id="RHEA-COMP:11060"/>
        <dbReference type="Rhea" id="RHEA-COMP:11605"/>
        <dbReference type="ChEBI" id="CHEBI:15378"/>
        <dbReference type="ChEBI" id="CHEBI:30013"/>
        <dbReference type="ChEBI" id="CHEBI:30616"/>
        <dbReference type="ChEBI" id="CHEBI:61977"/>
        <dbReference type="ChEBI" id="CHEBI:456216"/>
        <dbReference type="EC" id="2.7.11.1"/>
    </reaction>
</comment>
<keyword evidence="7 13" id="KW-0418">Kinase</keyword>
<feature type="domain" description="Apple" evidence="18">
    <location>
        <begin position="339"/>
        <end position="422"/>
    </location>
</feature>
<name>A0AAP0C3U2_9ASTR</name>
<evidence type="ECO:0000256" key="14">
    <source>
        <dbReference type="SAM" id="Phobius"/>
    </source>
</evidence>
<evidence type="ECO:0000256" key="1">
    <source>
        <dbReference type="ARBA" id="ARBA00004251"/>
    </source>
</evidence>
<evidence type="ECO:0000256" key="15">
    <source>
        <dbReference type="SAM" id="SignalP"/>
    </source>
</evidence>
<dbReference type="InterPro" id="IPR003609">
    <property type="entry name" value="Pan_app"/>
</dbReference>
<evidence type="ECO:0000256" key="4">
    <source>
        <dbReference type="ARBA" id="ARBA00022679"/>
    </source>
</evidence>
<evidence type="ECO:0000256" key="3">
    <source>
        <dbReference type="ARBA" id="ARBA00022527"/>
    </source>
</evidence>
<dbReference type="InterPro" id="IPR036426">
    <property type="entry name" value="Bulb-type_lectin_dom_sf"/>
</dbReference>
<dbReference type="PANTHER" id="PTHR27002">
    <property type="entry name" value="RECEPTOR-LIKE SERINE/THREONINE-PROTEIN KINASE SD1-8"/>
    <property type="match status" value="1"/>
</dbReference>
<dbReference type="PROSITE" id="PS50927">
    <property type="entry name" value="BULB_LECTIN"/>
    <property type="match status" value="1"/>
</dbReference>
<dbReference type="GO" id="GO:0005524">
    <property type="term" value="F:ATP binding"/>
    <property type="evidence" value="ECO:0007669"/>
    <property type="project" value="UniProtKB-KW"/>
</dbReference>
<evidence type="ECO:0000256" key="9">
    <source>
        <dbReference type="ARBA" id="ARBA00023157"/>
    </source>
</evidence>
<dbReference type="SUPFAM" id="SSF56112">
    <property type="entry name" value="Protein kinase-like (PK-like)"/>
    <property type="match status" value="1"/>
</dbReference>
<evidence type="ECO:0000256" key="8">
    <source>
        <dbReference type="ARBA" id="ARBA00022840"/>
    </source>
</evidence>
<evidence type="ECO:0000256" key="12">
    <source>
        <dbReference type="ARBA" id="ARBA00048679"/>
    </source>
</evidence>
<dbReference type="FunFam" id="3.30.200.20:FF:000195">
    <property type="entry name" value="G-type lectin S-receptor-like serine/threonine-protein kinase"/>
    <property type="match status" value="1"/>
</dbReference>
<keyword evidence="8 13" id="KW-0067">ATP-binding</keyword>
<proteinExistence type="inferred from homology"/>
<dbReference type="Pfam" id="PF08276">
    <property type="entry name" value="PAN_2"/>
    <property type="match status" value="1"/>
</dbReference>
<evidence type="ECO:0000256" key="5">
    <source>
        <dbReference type="ARBA" id="ARBA00022729"/>
    </source>
</evidence>
<gene>
    <name evidence="19" type="ORF">SSX86_032686</name>
</gene>
<dbReference type="SMART" id="SM00108">
    <property type="entry name" value="B_lectin"/>
    <property type="match status" value="1"/>
</dbReference>
<dbReference type="InterPro" id="IPR008271">
    <property type="entry name" value="Ser/Thr_kinase_AS"/>
</dbReference>
<dbReference type="Pfam" id="PF01453">
    <property type="entry name" value="B_lectin"/>
    <property type="match status" value="1"/>
</dbReference>
<evidence type="ECO:0000256" key="13">
    <source>
        <dbReference type="PIRNR" id="PIRNR000641"/>
    </source>
</evidence>
<dbReference type="Gene3D" id="1.10.510.10">
    <property type="entry name" value="Transferase(Phosphotransferase) domain 1"/>
    <property type="match status" value="1"/>
</dbReference>
<dbReference type="AlphaFoldDB" id="A0AAP0C3U2"/>
<evidence type="ECO:0000256" key="11">
    <source>
        <dbReference type="ARBA" id="ARBA00047899"/>
    </source>
</evidence>
<evidence type="ECO:0000256" key="2">
    <source>
        <dbReference type="ARBA" id="ARBA00022475"/>
    </source>
</evidence>
<dbReference type="InterPro" id="IPR001480">
    <property type="entry name" value="Bulb-type_lectin_dom"/>
</dbReference>
<dbReference type="PROSITE" id="PS00108">
    <property type="entry name" value="PROTEIN_KINASE_ST"/>
    <property type="match status" value="1"/>
</dbReference>
<keyword evidence="5 15" id="KW-0732">Signal</keyword>
<dbReference type="Pfam" id="PF00954">
    <property type="entry name" value="S_locus_glycop"/>
    <property type="match status" value="1"/>
</dbReference>
<comment type="catalytic activity">
    <reaction evidence="12 13">
        <text>L-seryl-[protein] + ATP = O-phospho-L-seryl-[protein] + ADP + H(+)</text>
        <dbReference type="Rhea" id="RHEA:17989"/>
        <dbReference type="Rhea" id="RHEA-COMP:9863"/>
        <dbReference type="Rhea" id="RHEA-COMP:11604"/>
        <dbReference type="ChEBI" id="CHEBI:15378"/>
        <dbReference type="ChEBI" id="CHEBI:29999"/>
        <dbReference type="ChEBI" id="CHEBI:30616"/>
        <dbReference type="ChEBI" id="CHEBI:83421"/>
        <dbReference type="ChEBI" id="CHEBI:456216"/>
        <dbReference type="EC" id="2.7.11.1"/>
    </reaction>
</comment>